<keyword evidence="2" id="KW-1185">Reference proteome</keyword>
<accession>A0A1M6UR54</accession>
<reference evidence="2" key="1">
    <citation type="submission" date="2016-11" db="EMBL/GenBank/DDBJ databases">
        <authorList>
            <person name="Varghese N."/>
            <person name="Submissions S."/>
        </authorList>
    </citation>
    <scope>NUCLEOTIDE SEQUENCE [LARGE SCALE GENOMIC DNA]</scope>
    <source>
        <strain evidence="2">DSM 18016</strain>
    </source>
</reference>
<gene>
    <name evidence="1" type="ORF">SAMN05444371_3429</name>
</gene>
<proteinExistence type="predicted"/>
<dbReference type="RefSeq" id="WP_073000456.1">
    <property type="nucleotide sequence ID" value="NZ_FRAM01000006.1"/>
</dbReference>
<dbReference type="AlphaFoldDB" id="A0A1M6UR54"/>
<dbReference type="STRING" id="216903.SAMN05444371_3429"/>
<sequence>MNEIKILTKSKLDKIKNNSESSGLAYKLYGKSKNILDYTDKEISEMAFGIYLHKKTLLVDGDYFICLNDVIKIECELHDVSYIQKPTLETWKDNSCNAISNIRTFYVKDYFLITDNNKDPNFNRHKITRYLTRIGFLRHGRGKFRGYFSVANDYKTIQNGLFPKDLYHPIKRYINGLFFYDDYKISDFEIVSSIKFIAQ</sequence>
<evidence type="ECO:0000313" key="2">
    <source>
        <dbReference type="Proteomes" id="UP000184498"/>
    </source>
</evidence>
<organism evidence="1 2">
    <name type="scientific">Epilithonimonas mollis</name>
    <dbReference type="NCBI Taxonomy" id="216903"/>
    <lineage>
        <taxon>Bacteria</taxon>
        <taxon>Pseudomonadati</taxon>
        <taxon>Bacteroidota</taxon>
        <taxon>Flavobacteriia</taxon>
        <taxon>Flavobacteriales</taxon>
        <taxon>Weeksellaceae</taxon>
        <taxon>Chryseobacterium group</taxon>
        <taxon>Epilithonimonas</taxon>
    </lineage>
</organism>
<dbReference type="Proteomes" id="UP000184498">
    <property type="component" value="Unassembled WGS sequence"/>
</dbReference>
<name>A0A1M6UR54_9FLAO</name>
<dbReference type="EMBL" id="FRAM01000006">
    <property type="protein sequence ID" value="SHK71653.1"/>
    <property type="molecule type" value="Genomic_DNA"/>
</dbReference>
<evidence type="ECO:0000313" key="1">
    <source>
        <dbReference type="EMBL" id="SHK71653.1"/>
    </source>
</evidence>
<protein>
    <submittedName>
        <fullName evidence="1">Uncharacterized protein</fullName>
    </submittedName>
</protein>
<dbReference type="OrthoDB" id="713405at2"/>